<evidence type="ECO:0000313" key="1">
    <source>
        <dbReference type="EMBL" id="DAA03779.1"/>
    </source>
</evidence>
<organism evidence="1">
    <name type="scientific">Drosophila melanogaster</name>
    <name type="common">Fruit fly</name>
    <dbReference type="NCBI Taxonomy" id="7227"/>
    <lineage>
        <taxon>Eukaryota</taxon>
        <taxon>Metazoa</taxon>
        <taxon>Ecdysozoa</taxon>
        <taxon>Arthropoda</taxon>
        <taxon>Hexapoda</taxon>
        <taxon>Insecta</taxon>
        <taxon>Pterygota</taxon>
        <taxon>Neoptera</taxon>
        <taxon>Endopterygota</taxon>
        <taxon>Diptera</taxon>
        <taxon>Brachycera</taxon>
        <taxon>Muscomorpha</taxon>
        <taxon>Ephydroidea</taxon>
        <taxon>Drosophilidae</taxon>
        <taxon>Drosophila</taxon>
        <taxon>Sophophora</taxon>
    </lineage>
</organism>
<accession>Q6IH36</accession>
<protein>
    <submittedName>
        <fullName evidence="1">HDC03439</fullName>
    </submittedName>
</protein>
<dbReference type="EMBL" id="BK003580">
    <property type="protein sequence ID" value="DAA03779.1"/>
    <property type="molecule type" value="Genomic_DNA"/>
</dbReference>
<name>Q6IH36_DROME</name>
<proteinExistence type="predicted"/>
<gene>
    <name evidence="1" type="ORF">HDC03439</name>
</gene>
<reference evidence="1" key="1">
    <citation type="journal article" date="2003" name="Genome Biol.">
        <title>An integrated gene annotation and transcriptional profiling approach towards the full gene content of the Drosophila genome.</title>
        <authorList>
            <person name="Hild M."/>
            <person name="Beckmann B."/>
            <person name="Haas S.A."/>
            <person name="Koch B."/>
            <person name="Solovyev V."/>
            <person name="Busold C."/>
            <person name="Fellenberg K."/>
            <person name="Boutros M."/>
            <person name="Vingron M."/>
            <person name="Sauer F."/>
            <person name="Hoheisel J.D."/>
            <person name="Paro R."/>
        </authorList>
    </citation>
    <scope>NUCLEOTIDE SEQUENCE</scope>
</reference>
<dbReference type="AlphaFoldDB" id="Q6IH36"/>
<sequence>MTSYRFPVRTGCLSSMAYAHKQNTSTVSNSPLLGSGSSPSNAPSIPSIQEKLPRVCGMSRHPAVDKSRPKCLLTPHPPNRTAPAWYCDFFISKYQSRVYIISFKYRSGNINNVVSELLKQLKGLTRIDVFHDSQLSVCFLCIP</sequence>